<comment type="subunit">
    <text evidence="8">Homodimer.</text>
</comment>
<dbReference type="EMBL" id="JARGYU010000002">
    <property type="protein sequence ID" value="MDZ5761373.1"/>
    <property type="molecule type" value="Genomic_DNA"/>
</dbReference>
<protein>
    <recommendedName>
        <fullName evidence="8">Ferric uptake regulation protein</fullName>
    </recommendedName>
</protein>
<keyword evidence="10" id="KW-1185">Reference proteome</keyword>
<evidence type="ECO:0000256" key="5">
    <source>
        <dbReference type="ARBA" id="ARBA00023125"/>
    </source>
</evidence>
<dbReference type="GO" id="GO:1900376">
    <property type="term" value="P:regulation of secondary metabolite biosynthetic process"/>
    <property type="evidence" value="ECO:0007669"/>
    <property type="project" value="TreeGrafter"/>
</dbReference>
<dbReference type="InterPro" id="IPR036388">
    <property type="entry name" value="WH-like_DNA-bd_sf"/>
</dbReference>
<evidence type="ECO:0000256" key="1">
    <source>
        <dbReference type="ARBA" id="ARBA00007957"/>
    </source>
</evidence>
<gene>
    <name evidence="8" type="primary">fur</name>
    <name evidence="9" type="ORF">Lyticum_00546</name>
</gene>
<keyword evidence="7 8" id="KW-0408">Iron</keyword>
<evidence type="ECO:0000256" key="6">
    <source>
        <dbReference type="ARBA" id="ARBA00023163"/>
    </source>
</evidence>
<keyword evidence="6 8" id="KW-0804">Transcription</keyword>
<evidence type="ECO:0000256" key="4">
    <source>
        <dbReference type="ARBA" id="ARBA00023015"/>
    </source>
</evidence>
<accession>A0AAE5AHP7</accession>
<dbReference type="PANTHER" id="PTHR33202">
    <property type="entry name" value="ZINC UPTAKE REGULATION PROTEIN"/>
    <property type="match status" value="1"/>
</dbReference>
<dbReference type="PANTHER" id="PTHR33202:SF7">
    <property type="entry name" value="FERRIC UPTAKE REGULATION PROTEIN"/>
    <property type="match status" value="1"/>
</dbReference>
<dbReference type="Gene3D" id="1.10.10.10">
    <property type="entry name" value="Winged helix-like DNA-binding domain superfamily/Winged helix DNA-binding domain"/>
    <property type="match status" value="1"/>
</dbReference>
<keyword evidence="5 8" id="KW-0238">DNA-binding</keyword>
<dbReference type="CDD" id="cd07153">
    <property type="entry name" value="Fur_like"/>
    <property type="match status" value="1"/>
</dbReference>
<feature type="binding site" evidence="7">
    <location>
        <position position="116"/>
    </location>
    <ligand>
        <name>Fe cation</name>
        <dbReference type="ChEBI" id="CHEBI:24875"/>
    </ligand>
</feature>
<comment type="cofactor">
    <cofactor evidence="7">
        <name>Mn(2+)</name>
        <dbReference type="ChEBI" id="CHEBI:29035"/>
    </cofactor>
    <cofactor evidence="7">
        <name>Fe(2+)</name>
        <dbReference type="ChEBI" id="CHEBI:29033"/>
    </cofactor>
    <text evidence="7">Binds 1 Mn(2+) or Fe(2+) ion per subunit.</text>
</comment>
<evidence type="ECO:0000256" key="8">
    <source>
        <dbReference type="RuleBase" id="RU364037"/>
    </source>
</evidence>
<dbReference type="Gene3D" id="3.30.1490.190">
    <property type="match status" value="1"/>
</dbReference>
<dbReference type="GO" id="GO:0003700">
    <property type="term" value="F:DNA-binding transcription factor activity"/>
    <property type="evidence" value="ECO:0007669"/>
    <property type="project" value="UniProtKB-UniRule"/>
</dbReference>
<dbReference type="AlphaFoldDB" id="A0AAE5AHP7"/>
<sequence>MKNLESIDLEKLAKNLKIRMTPQRRAIINILIASEDHPTVEDIYYRIQKINPEIGIATVYRNVALLEKYGVIYKLEIDYQNKSRYEIADIYSMHEHLIDSDTGEIIEFSLKKDEIEEIYKKIGDKLGYNVIHHKLQLFGRKKNRLFSHKKNVFVRNK</sequence>
<keyword evidence="2 8" id="KW-0678">Repressor</keyword>
<evidence type="ECO:0000313" key="9">
    <source>
        <dbReference type="EMBL" id="MDZ5761373.1"/>
    </source>
</evidence>
<dbReference type="InterPro" id="IPR043135">
    <property type="entry name" value="Fur_C"/>
</dbReference>
<comment type="subcellular location">
    <subcellularLocation>
        <location evidence="8">Cytoplasm</location>
    </subcellularLocation>
</comment>
<comment type="similarity">
    <text evidence="1 8">Belongs to the Fur family.</text>
</comment>
<keyword evidence="4 8" id="KW-0805">Transcription regulation</keyword>
<evidence type="ECO:0000313" key="10">
    <source>
        <dbReference type="Proteomes" id="UP001289135"/>
    </source>
</evidence>
<dbReference type="SUPFAM" id="SSF46785">
    <property type="entry name" value="Winged helix' DNA-binding domain"/>
    <property type="match status" value="1"/>
</dbReference>
<dbReference type="InterPro" id="IPR002481">
    <property type="entry name" value="FUR"/>
</dbReference>
<organism evidence="9 10">
    <name type="scientific">Lyticum sinuosum</name>
    <dbReference type="NCBI Taxonomy" id="1332059"/>
    <lineage>
        <taxon>Bacteria</taxon>
        <taxon>Pseudomonadati</taxon>
        <taxon>Pseudomonadota</taxon>
        <taxon>Alphaproteobacteria</taxon>
        <taxon>Rickettsiales</taxon>
        <taxon>Lyticum</taxon>
    </lineage>
</organism>
<proteinExistence type="inferred from homology"/>
<dbReference type="InterPro" id="IPR036390">
    <property type="entry name" value="WH_DNA-bd_sf"/>
</dbReference>
<dbReference type="GO" id="GO:0005737">
    <property type="term" value="C:cytoplasm"/>
    <property type="evidence" value="ECO:0007669"/>
    <property type="project" value="UniProtKB-SubCell"/>
</dbReference>
<dbReference type="Proteomes" id="UP001289135">
    <property type="component" value="Unassembled WGS sequence"/>
</dbReference>
<evidence type="ECO:0000256" key="7">
    <source>
        <dbReference type="PIRSR" id="PIRSR602481-2"/>
    </source>
</evidence>
<evidence type="ECO:0000256" key="2">
    <source>
        <dbReference type="ARBA" id="ARBA00022491"/>
    </source>
</evidence>
<dbReference type="GO" id="GO:0000976">
    <property type="term" value="F:transcription cis-regulatory region binding"/>
    <property type="evidence" value="ECO:0007669"/>
    <property type="project" value="TreeGrafter"/>
</dbReference>
<dbReference type="Pfam" id="PF01475">
    <property type="entry name" value="FUR"/>
    <property type="match status" value="1"/>
</dbReference>
<comment type="caution">
    <text evidence="9">The sequence shown here is derived from an EMBL/GenBank/DDBJ whole genome shotgun (WGS) entry which is preliminary data.</text>
</comment>
<keyword evidence="8" id="KW-0963">Cytoplasm</keyword>
<name>A0AAE5AHP7_9RICK</name>
<dbReference type="RefSeq" id="WP_322498801.1">
    <property type="nucleotide sequence ID" value="NZ_JARGYU010000002.1"/>
</dbReference>
<evidence type="ECO:0000256" key="3">
    <source>
        <dbReference type="ARBA" id="ARBA00022833"/>
    </source>
</evidence>
<reference evidence="9" key="1">
    <citation type="submission" date="2023-02" db="EMBL/GenBank/DDBJ databases">
        <title>Host association and intracellularity evolved multiple times independently in the Rickettsiales.</title>
        <authorList>
            <person name="Castelli M."/>
            <person name="Nardi T."/>
            <person name="Gammuto L."/>
            <person name="Bellinzona G."/>
            <person name="Sabaneyeva E."/>
            <person name="Potekhin A."/>
            <person name="Serra V."/>
            <person name="Petroni G."/>
            <person name="Sassera D."/>
        </authorList>
    </citation>
    <scope>NUCLEOTIDE SEQUENCE</scope>
    <source>
        <strain evidence="9">USBL-36I1</strain>
    </source>
</reference>
<dbReference type="GO" id="GO:0008270">
    <property type="term" value="F:zinc ion binding"/>
    <property type="evidence" value="ECO:0007669"/>
    <property type="project" value="TreeGrafter"/>
</dbReference>
<feature type="binding site" evidence="7">
    <location>
        <position position="133"/>
    </location>
    <ligand>
        <name>Fe cation</name>
        <dbReference type="ChEBI" id="CHEBI:24875"/>
    </ligand>
</feature>
<dbReference type="GO" id="GO:0045892">
    <property type="term" value="P:negative regulation of DNA-templated transcription"/>
    <property type="evidence" value="ECO:0007669"/>
    <property type="project" value="TreeGrafter"/>
</dbReference>
<keyword evidence="3 8" id="KW-0862">Zinc</keyword>
<keyword evidence="7 8" id="KW-0479">Metal-binding</keyword>